<dbReference type="Proteomes" id="UP000026961">
    <property type="component" value="Chromosome 3"/>
</dbReference>
<evidence type="ECO:0000313" key="2">
    <source>
        <dbReference type="Proteomes" id="UP000026961"/>
    </source>
</evidence>
<keyword evidence="2" id="KW-1185">Reference proteome</keyword>
<protein>
    <submittedName>
        <fullName evidence="1">Uncharacterized protein</fullName>
    </submittedName>
</protein>
<dbReference type="EnsemblPlants" id="OGLUM03G24700.2">
    <property type="protein sequence ID" value="OGLUM03G24700.2"/>
    <property type="gene ID" value="OGLUM03G24700"/>
</dbReference>
<proteinExistence type="predicted"/>
<evidence type="ECO:0000313" key="1">
    <source>
        <dbReference type="EnsemblPlants" id="OGLUM03G24700.2"/>
    </source>
</evidence>
<accession>A0A0D9Z9T5</accession>
<dbReference type="Gramene" id="OGLUM03G24700.2">
    <property type="protein sequence ID" value="OGLUM03G24700.2"/>
    <property type="gene ID" value="OGLUM03G24700"/>
</dbReference>
<sequence>MRVLSLYTISLYDYVESFILH</sequence>
<reference evidence="1" key="2">
    <citation type="submission" date="2018-05" db="EMBL/GenBank/DDBJ databases">
        <title>OgluRS3 (Oryza glumaepatula Reference Sequence Version 3).</title>
        <authorList>
            <person name="Zhang J."/>
            <person name="Kudrna D."/>
            <person name="Lee S."/>
            <person name="Talag J."/>
            <person name="Welchert J."/>
            <person name="Wing R.A."/>
        </authorList>
    </citation>
    <scope>NUCLEOTIDE SEQUENCE [LARGE SCALE GENOMIC DNA]</scope>
</reference>
<organism evidence="1">
    <name type="scientific">Oryza glumipatula</name>
    <dbReference type="NCBI Taxonomy" id="40148"/>
    <lineage>
        <taxon>Eukaryota</taxon>
        <taxon>Viridiplantae</taxon>
        <taxon>Streptophyta</taxon>
        <taxon>Embryophyta</taxon>
        <taxon>Tracheophyta</taxon>
        <taxon>Spermatophyta</taxon>
        <taxon>Magnoliopsida</taxon>
        <taxon>Liliopsida</taxon>
        <taxon>Poales</taxon>
        <taxon>Poaceae</taxon>
        <taxon>BOP clade</taxon>
        <taxon>Oryzoideae</taxon>
        <taxon>Oryzeae</taxon>
        <taxon>Oryzinae</taxon>
        <taxon>Oryza</taxon>
    </lineage>
</organism>
<reference evidence="1" key="1">
    <citation type="submission" date="2015-04" db="UniProtKB">
        <authorList>
            <consortium name="EnsemblPlants"/>
        </authorList>
    </citation>
    <scope>IDENTIFICATION</scope>
</reference>
<dbReference type="AlphaFoldDB" id="A0A0D9Z9T5"/>
<dbReference type="HOGENOM" id="CLU_3427136_0_0_1"/>
<name>A0A0D9Z9T5_9ORYZ</name>